<organism evidence="2 3">
    <name type="scientific">Trifolium medium</name>
    <dbReference type="NCBI Taxonomy" id="97028"/>
    <lineage>
        <taxon>Eukaryota</taxon>
        <taxon>Viridiplantae</taxon>
        <taxon>Streptophyta</taxon>
        <taxon>Embryophyta</taxon>
        <taxon>Tracheophyta</taxon>
        <taxon>Spermatophyta</taxon>
        <taxon>Magnoliopsida</taxon>
        <taxon>eudicotyledons</taxon>
        <taxon>Gunneridae</taxon>
        <taxon>Pentapetalae</taxon>
        <taxon>rosids</taxon>
        <taxon>fabids</taxon>
        <taxon>Fabales</taxon>
        <taxon>Fabaceae</taxon>
        <taxon>Papilionoideae</taxon>
        <taxon>50 kb inversion clade</taxon>
        <taxon>NPAAA clade</taxon>
        <taxon>Hologalegina</taxon>
        <taxon>IRL clade</taxon>
        <taxon>Trifolieae</taxon>
        <taxon>Trifolium</taxon>
    </lineage>
</organism>
<dbReference type="EMBL" id="LXQA010421439">
    <property type="protein sequence ID" value="MCI50756.1"/>
    <property type="molecule type" value="Genomic_DNA"/>
</dbReference>
<reference evidence="2 3" key="1">
    <citation type="journal article" date="2018" name="Front. Plant Sci.">
        <title>Red Clover (Trifolium pratense) and Zigzag Clover (T. medium) - A Picture of Genomic Similarities and Differences.</title>
        <authorList>
            <person name="Dluhosova J."/>
            <person name="Istvanek J."/>
            <person name="Nedelnik J."/>
            <person name="Repkova J."/>
        </authorList>
    </citation>
    <scope>NUCLEOTIDE SEQUENCE [LARGE SCALE GENOMIC DNA]</scope>
    <source>
        <strain evidence="3">cv. 10/8</strain>
        <tissue evidence="2">Leaf</tissue>
    </source>
</reference>
<accession>A0A392SSC7</accession>
<name>A0A392SSC7_9FABA</name>
<dbReference type="AlphaFoldDB" id="A0A392SSC7"/>
<evidence type="ECO:0000313" key="2">
    <source>
        <dbReference type="EMBL" id="MCI50756.1"/>
    </source>
</evidence>
<feature type="compositionally biased region" description="Low complexity" evidence="1">
    <location>
        <begin position="9"/>
        <end position="18"/>
    </location>
</feature>
<protein>
    <submittedName>
        <fullName evidence="2">Uncharacterized protein</fullName>
    </submittedName>
</protein>
<comment type="caution">
    <text evidence="2">The sequence shown here is derived from an EMBL/GenBank/DDBJ whole genome shotgun (WGS) entry which is preliminary data.</text>
</comment>
<feature type="non-terminal residue" evidence="2">
    <location>
        <position position="1"/>
    </location>
</feature>
<proteinExistence type="predicted"/>
<sequence length="100" mass="10191">GRKPIGVFTAADSRATTSGGSGGGSNGGDDAEVRAEKLFGGGGADGVRSGVERSSWKASSNREFHSAVITRGPLKYCGGDAEPRFTVVVDRTMVAKSNLS</sequence>
<keyword evidence="3" id="KW-1185">Reference proteome</keyword>
<evidence type="ECO:0000313" key="3">
    <source>
        <dbReference type="Proteomes" id="UP000265520"/>
    </source>
</evidence>
<feature type="compositionally biased region" description="Basic and acidic residues" evidence="1">
    <location>
        <begin position="50"/>
        <end position="62"/>
    </location>
</feature>
<feature type="region of interest" description="Disordered" evidence="1">
    <location>
        <begin position="1"/>
        <end position="62"/>
    </location>
</feature>
<feature type="non-terminal residue" evidence="2">
    <location>
        <position position="100"/>
    </location>
</feature>
<evidence type="ECO:0000256" key="1">
    <source>
        <dbReference type="SAM" id="MobiDB-lite"/>
    </source>
</evidence>
<dbReference type="Proteomes" id="UP000265520">
    <property type="component" value="Unassembled WGS sequence"/>
</dbReference>